<dbReference type="Pfam" id="PF02099">
    <property type="entry name" value="Josephin"/>
    <property type="match status" value="1"/>
</dbReference>
<evidence type="ECO:0000256" key="7">
    <source>
        <dbReference type="ARBA" id="ARBA00022807"/>
    </source>
</evidence>
<keyword evidence="8" id="KW-0805">Transcription regulation</keyword>
<dbReference type="SMART" id="SM01246">
    <property type="entry name" value="Josephin"/>
    <property type="match status" value="1"/>
</dbReference>
<dbReference type="Gene3D" id="1.10.287.3990">
    <property type="match status" value="1"/>
</dbReference>
<dbReference type="STRING" id="6689.A0A423TA03"/>
<feature type="active site" evidence="12">
    <location>
        <position position="14"/>
    </location>
</feature>
<keyword evidence="9" id="KW-0804">Transcription</keyword>
<feature type="region of interest" description="Disordered" evidence="13">
    <location>
        <begin position="283"/>
        <end position="344"/>
    </location>
</feature>
<dbReference type="InterPro" id="IPR006155">
    <property type="entry name" value="Josephin"/>
</dbReference>
<dbReference type="GO" id="GO:0006508">
    <property type="term" value="P:proteolysis"/>
    <property type="evidence" value="ECO:0007669"/>
    <property type="project" value="UniProtKB-KW"/>
</dbReference>
<keyword evidence="16" id="KW-1185">Reference proteome</keyword>
<evidence type="ECO:0000313" key="15">
    <source>
        <dbReference type="EMBL" id="ROT73258.1"/>
    </source>
</evidence>
<feature type="active site" evidence="12">
    <location>
        <position position="106"/>
    </location>
</feature>
<evidence type="ECO:0000256" key="1">
    <source>
        <dbReference type="ARBA" id="ARBA00000707"/>
    </source>
</evidence>
<evidence type="ECO:0000256" key="10">
    <source>
        <dbReference type="ARBA" id="ARBA00023242"/>
    </source>
</evidence>
<feature type="compositionally biased region" description="Basic and acidic residues" evidence="13">
    <location>
        <begin position="324"/>
        <end position="336"/>
    </location>
</feature>
<keyword evidence="6 12" id="KW-0378">Hydrolase</keyword>
<feature type="domain" description="Josephin" evidence="14">
    <location>
        <begin position="1"/>
        <end position="174"/>
    </location>
</feature>
<dbReference type="EC" id="3.4.19.12" evidence="3"/>
<dbReference type="InterPro" id="IPR003903">
    <property type="entry name" value="UIM_dom"/>
</dbReference>
<evidence type="ECO:0000256" key="5">
    <source>
        <dbReference type="ARBA" id="ARBA00022786"/>
    </source>
</evidence>
<feature type="active site" description="Proton acceptor" evidence="11">
    <location>
        <position position="106"/>
    </location>
</feature>
<evidence type="ECO:0000256" key="2">
    <source>
        <dbReference type="ARBA" id="ARBA00004123"/>
    </source>
</evidence>
<evidence type="ECO:0000256" key="6">
    <source>
        <dbReference type="ARBA" id="ARBA00022801"/>
    </source>
</evidence>
<dbReference type="SMART" id="SM00726">
    <property type="entry name" value="UIM"/>
    <property type="match status" value="3"/>
</dbReference>
<dbReference type="Gene3D" id="3.90.70.40">
    <property type="match status" value="1"/>
</dbReference>
<keyword evidence="4" id="KW-0645">Protease</keyword>
<comment type="catalytic activity">
    <reaction evidence="1">
        <text>Thiol-dependent hydrolysis of ester, thioester, amide, peptide and isopeptide bonds formed by the C-terminal Gly of ubiquitin (a 76-residue protein attached to proteins as an intracellular targeting signal).</text>
        <dbReference type="EC" id="3.4.19.12"/>
    </reaction>
</comment>
<keyword evidence="10" id="KW-0539">Nucleus</keyword>
<comment type="caution">
    <text evidence="15">The sequence shown here is derived from an EMBL/GenBank/DDBJ whole genome shotgun (WGS) entry which is preliminary data.</text>
</comment>
<reference evidence="15 16" key="2">
    <citation type="submission" date="2019-01" db="EMBL/GenBank/DDBJ databases">
        <title>The decoding of complex shrimp genome reveals the adaptation for benthos swimmer, frequently molting mechanism and breeding impact on genome.</title>
        <authorList>
            <person name="Sun Y."/>
            <person name="Gao Y."/>
            <person name="Yu Y."/>
        </authorList>
    </citation>
    <scope>NUCLEOTIDE SEQUENCE [LARGE SCALE GENOMIC DNA]</scope>
    <source>
        <tissue evidence="15">Muscle</tissue>
    </source>
</reference>
<proteinExistence type="predicted"/>
<accession>A0A423TA03</accession>
<evidence type="ECO:0000313" key="16">
    <source>
        <dbReference type="Proteomes" id="UP000283509"/>
    </source>
</evidence>
<evidence type="ECO:0000256" key="9">
    <source>
        <dbReference type="ARBA" id="ARBA00023163"/>
    </source>
</evidence>
<keyword evidence="5" id="KW-0833">Ubl conjugation pathway</keyword>
<dbReference type="InterPro" id="IPR033865">
    <property type="entry name" value="Ataxin-3"/>
</dbReference>
<evidence type="ECO:0000256" key="3">
    <source>
        <dbReference type="ARBA" id="ARBA00012759"/>
    </source>
</evidence>
<evidence type="ECO:0000256" key="8">
    <source>
        <dbReference type="ARBA" id="ARBA00023015"/>
    </source>
</evidence>
<dbReference type="PANTHER" id="PTHR14159">
    <property type="entry name" value="ATAXIN-3-RELATED"/>
    <property type="match status" value="1"/>
</dbReference>
<evidence type="ECO:0000256" key="13">
    <source>
        <dbReference type="SAM" id="MobiDB-lite"/>
    </source>
</evidence>
<dbReference type="PRINTS" id="PR01233">
    <property type="entry name" value="JOSEPHIN"/>
</dbReference>
<dbReference type="Gene3D" id="1.10.287.10">
    <property type="entry name" value="S15/NS1, RNA-binding"/>
    <property type="match status" value="1"/>
</dbReference>
<dbReference type="AlphaFoldDB" id="A0A423TA03"/>
<dbReference type="GO" id="GO:0016579">
    <property type="term" value="P:protein deubiquitination"/>
    <property type="evidence" value="ECO:0007669"/>
    <property type="project" value="InterPro"/>
</dbReference>
<gene>
    <name evidence="15" type="ORF">C7M84_008311</name>
</gene>
<feature type="active site" evidence="11 12">
    <location>
        <position position="121"/>
    </location>
</feature>
<dbReference type="PANTHER" id="PTHR14159:SF0">
    <property type="entry name" value="ATAXIN-3-RELATED"/>
    <property type="match status" value="1"/>
</dbReference>
<name>A0A423TA03_PENVA</name>
<protein>
    <recommendedName>
        <fullName evidence="3">ubiquitinyl hydrolase 1</fullName>
        <ecNumber evidence="3">3.4.19.12</ecNumber>
    </recommendedName>
</protein>
<reference evidence="15 16" key="1">
    <citation type="submission" date="2018-04" db="EMBL/GenBank/DDBJ databases">
        <authorList>
            <person name="Zhang X."/>
            <person name="Yuan J."/>
            <person name="Li F."/>
            <person name="Xiang J."/>
        </authorList>
    </citation>
    <scope>NUCLEOTIDE SEQUENCE [LARGE SCALE GENOMIC DNA]</scope>
    <source>
        <tissue evidence="15">Muscle</tissue>
    </source>
</reference>
<dbReference type="PROSITE" id="PS50957">
    <property type="entry name" value="JOSEPHIN"/>
    <property type="match status" value="1"/>
</dbReference>
<evidence type="ECO:0000256" key="12">
    <source>
        <dbReference type="PROSITE-ProRule" id="PRU00331"/>
    </source>
</evidence>
<organism evidence="15 16">
    <name type="scientific">Penaeus vannamei</name>
    <name type="common">Whiteleg shrimp</name>
    <name type="synonym">Litopenaeus vannamei</name>
    <dbReference type="NCBI Taxonomy" id="6689"/>
    <lineage>
        <taxon>Eukaryota</taxon>
        <taxon>Metazoa</taxon>
        <taxon>Ecdysozoa</taxon>
        <taxon>Arthropoda</taxon>
        <taxon>Crustacea</taxon>
        <taxon>Multicrustacea</taxon>
        <taxon>Malacostraca</taxon>
        <taxon>Eumalacostraca</taxon>
        <taxon>Eucarida</taxon>
        <taxon>Decapoda</taxon>
        <taxon>Dendrobranchiata</taxon>
        <taxon>Penaeoidea</taxon>
        <taxon>Penaeidae</taxon>
        <taxon>Penaeus</taxon>
    </lineage>
</organism>
<dbReference type="Proteomes" id="UP000283509">
    <property type="component" value="Unassembled WGS sequence"/>
</dbReference>
<evidence type="ECO:0000256" key="4">
    <source>
        <dbReference type="ARBA" id="ARBA00022670"/>
    </source>
</evidence>
<dbReference type="PROSITE" id="PS50330">
    <property type="entry name" value="UIM"/>
    <property type="match status" value="1"/>
</dbReference>
<keyword evidence="7" id="KW-0788">Thiol protease</keyword>
<sequence length="344" mass="38464">MDLIYHEKQDGLLCAQHCLNNLLQGQYFNAVDLAEIAQEMDQAEQRHMAEFGMQTEDFRRFMEVITSALKLWDLTLVPYESSSSLAQKARGNPTDQQAYICNFKEHWLTLRKLGYQWFNLNSQLPFQNPSPTHTWHSSSNSFSMMADETLRLHPAIPATKPKLLIEDSKKQNNDLKAALAASLARVGTSRANPSTSHVDDEEKKLQAALEMSMEGTTDRDRDDDLERAIQLSMSSEAEHNDTQEAAQTCTADGVKAKEGNSSPSPDHQVPVAADGDLQRAIRLGMASEAEGSQCSPGTEEDQLQEALRMSLDQPMMENAGPSEGKPDLEELREKRLAFLNKKSH</sequence>
<feature type="active site" description="Nucleophile" evidence="11">
    <location>
        <position position="14"/>
    </location>
</feature>
<evidence type="ECO:0000256" key="11">
    <source>
        <dbReference type="PIRSR" id="PIRSR633865-1"/>
    </source>
</evidence>
<comment type="subcellular location">
    <subcellularLocation>
        <location evidence="2">Nucleus</location>
    </subcellularLocation>
</comment>
<dbReference type="GO" id="GO:0004843">
    <property type="term" value="F:cysteine-type deubiquitinase activity"/>
    <property type="evidence" value="ECO:0007669"/>
    <property type="project" value="UniProtKB-EC"/>
</dbReference>
<dbReference type="Pfam" id="PF02809">
    <property type="entry name" value="UIM"/>
    <property type="match status" value="5"/>
</dbReference>
<dbReference type="EMBL" id="QCYY01002046">
    <property type="protein sequence ID" value="ROT73258.1"/>
    <property type="molecule type" value="Genomic_DNA"/>
</dbReference>
<dbReference type="GO" id="GO:0005634">
    <property type="term" value="C:nucleus"/>
    <property type="evidence" value="ECO:0007669"/>
    <property type="project" value="UniProtKB-SubCell"/>
</dbReference>
<evidence type="ECO:0000259" key="14">
    <source>
        <dbReference type="PROSITE" id="PS50957"/>
    </source>
</evidence>